<protein>
    <submittedName>
        <fullName evidence="2">Uncharacterized protein</fullName>
    </submittedName>
</protein>
<sequence length="712" mass="81850">MSYQQKRFYLFNCDNTYSLETVEKLLLEAGDNYGFKISVDRLCFGLQRMAEVCDRTLPHLVMDYAIFVVHADESRLSINEDNAGIGYARLYRALLQKTDNKVLIVIGGDKYYRDQDEKARFVISRWARRKVSSQFGEEFLDGRQSFIFSWNENHQPIHEEAMYHFLEPRKRGCKFEYTPPKPLPKPVAPVVPQPLPKPEPSVAPWTTGTYPRPEDFRDANTSHRRPFNNWESQKSELTYDLEKGTYEALNMGGSGVPPVYLAGTVLLETYVRYGSISFNTEDIFQEEGGWRPTAKQVSDLMSGFKSTPLAKVTFVSTGNGEVSYSVVKVTTDDWWERWLSTSEVVEKFLLDLEEKYGFKFSIDRLAFGLQRMGEVCEKILPSLVMDVAVFVVHANESRLSINEDNAGIGYARIYRALLQKTDNRVLIVIGGDRYYQNEDEKARSVISRWAKRKVASQFGEEYLDGRQSFIFSWNEKHRLIHEEAMRHYLDPEKRGSKFEYTPPKPQLPKPTEPKVPQPLPKPIPPLDPRPASADTDLGRESSLVESDKENLIQDNKEDTVTHRRSFRDRDQPKSELKHDLEKVTYGAIGPGELTPPATYQGGDIILLEAKVRYGKISYEDEDVLQRERGWRPSLKLEADVETDLKSYPVLTVTFYQTGDGSITYKYDKLKPSPSTSDWGIWRFMVACCEILAQCCGILAQCLRDIWGWCRGR</sequence>
<feature type="region of interest" description="Disordered" evidence="1">
    <location>
        <begin position="198"/>
        <end position="227"/>
    </location>
</feature>
<dbReference type="EMBL" id="CALNXK010000127">
    <property type="protein sequence ID" value="CAH3163920.1"/>
    <property type="molecule type" value="Genomic_DNA"/>
</dbReference>
<comment type="caution">
    <text evidence="2">The sequence shown here is derived from an EMBL/GenBank/DDBJ whole genome shotgun (WGS) entry which is preliminary data.</text>
</comment>
<proteinExistence type="predicted"/>
<organism evidence="2 3">
    <name type="scientific">Porites lobata</name>
    <dbReference type="NCBI Taxonomy" id="104759"/>
    <lineage>
        <taxon>Eukaryota</taxon>
        <taxon>Metazoa</taxon>
        <taxon>Cnidaria</taxon>
        <taxon>Anthozoa</taxon>
        <taxon>Hexacorallia</taxon>
        <taxon>Scleractinia</taxon>
        <taxon>Fungiina</taxon>
        <taxon>Poritidae</taxon>
        <taxon>Porites</taxon>
    </lineage>
</organism>
<gene>
    <name evidence="2" type="ORF">PLOB_00006038</name>
</gene>
<feature type="compositionally biased region" description="Basic and acidic residues" evidence="1">
    <location>
        <begin position="212"/>
        <end position="221"/>
    </location>
</feature>
<feature type="compositionally biased region" description="Pro residues" evidence="1">
    <location>
        <begin position="502"/>
        <end position="528"/>
    </location>
</feature>
<accession>A0ABN8QKV0</accession>
<keyword evidence="3" id="KW-1185">Reference proteome</keyword>
<evidence type="ECO:0000313" key="2">
    <source>
        <dbReference type="EMBL" id="CAH3163920.1"/>
    </source>
</evidence>
<dbReference type="Proteomes" id="UP001159405">
    <property type="component" value="Unassembled WGS sequence"/>
</dbReference>
<evidence type="ECO:0000256" key="1">
    <source>
        <dbReference type="SAM" id="MobiDB-lite"/>
    </source>
</evidence>
<reference evidence="2 3" key="1">
    <citation type="submission" date="2022-05" db="EMBL/GenBank/DDBJ databases">
        <authorList>
            <consortium name="Genoscope - CEA"/>
            <person name="William W."/>
        </authorList>
    </citation>
    <scope>NUCLEOTIDE SEQUENCE [LARGE SCALE GENOMIC DNA]</scope>
</reference>
<name>A0ABN8QKV0_9CNID</name>
<feature type="region of interest" description="Disordered" evidence="1">
    <location>
        <begin position="492"/>
        <end position="548"/>
    </location>
</feature>
<feature type="region of interest" description="Disordered" evidence="1">
    <location>
        <begin position="556"/>
        <end position="575"/>
    </location>
</feature>
<evidence type="ECO:0000313" key="3">
    <source>
        <dbReference type="Proteomes" id="UP001159405"/>
    </source>
</evidence>